<sequence length="349" mass="38127">MKNDNTKYYLVAIAFIGLAYVLLPILMPFVCAALLAYLGDPLATWLEKHKWQRSWAVSLVFVVIFTLLAGVAIVLVPLIEQQFASLVEKVPAIISWVKETVLPWLQVRLNHYGSVNVDEIQQTLQDNIGSAGSVVASILSSVSSSGMAFLSALTNLLLIPLVTFYFLRDWNAILERIQHSFPRRLEDKLTGIAHEVDAVLGAFFKGQLLVMASQSVIYYIGLSLVGLEFSLLISLIIGLVSFVPYLGLIVGLVLACATSVFQLHDVSGVLPILVVFAVAQVLESFVLTPVLVGDKIGLHPVTVIFSVMVGGQFFGVTGVLLALPVAAVLFVLLRHVNDQYKSSELYKQT</sequence>
<evidence type="ECO:0000256" key="3">
    <source>
        <dbReference type="ARBA" id="ARBA00022692"/>
    </source>
</evidence>
<dbReference type="Proteomes" id="UP000015462">
    <property type="component" value="Unassembled WGS sequence"/>
</dbReference>
<dbReference type="InterPro" id="IPR002549">
    <property type="entry name" value="AI-2E-like"/>
</dbReference>
<dbReference type="GO" id="GO:0055085">
    <property type="term" value="P:transmembrane transport"/>
    <property type="evidence" value="ECO:0007669"/>
    <property type="project" value="TreeGrafter"/>
</dbReference>
<proteinExistence type="inferred from homology"/>
<feature type="transmembrane region" description="Helical" evidence="6">
    <location>
        <begin position="243"/>
        <end position="261"/>
    </location>
</feature>
<evidence type="ECO:0000313" key="8">
    <source>
        <dbReference type="Proteomes" id="UP000015462"/>
    </source>
</evidence>
<comment type="similarity">
    <text evidence="2">Belongs to the autoinducer-2 exporter (AI-2E) (TC 2.A.86) family.</text>
</comment>
<keyword evidence="4 6" id="KW-1133">Transmembrane helix</keyword>
<protein>
    <submittedName>
        <fullName evidence="7">GNAT family acetyltransferase</fullName>
    </submittedName>
</protein>
<reference evidence="7 8" key="1">
    <citation type="journal article" date="2013" name="Genome Announc.">
        <title>Genome Sequence of the Pyrene- and Fluoranthene-Degrading Bacterium Cycloclasticus sp. Strain PY97M.</title>
        <authorList>
            <person name="Cui Z."/>
            <person name="Xu G."/>
            <person name="Li Q."/>
            <person name="Gao W."/>
            <person name="Zheng L."/>
        </authorList>
    </citation>
    <scope>NUCLEOTIDE SEQUENCE [LARGE SCALE GENOMIC DNA]</scope>
    <source>
        <strain evidence="7 8">PY97M</strain>
    </source>
</reference>
<keyword evidence="3 6" id="KW-0812">Transmembrane</keyword>
<dbReference type="AlphaFoldDB" id="A0AB33Z2G9"/>
<name>A0AB33Z2G9_9GAMM</name>
<dbReference type="GO" id="GO:0016020">
    <property type="term" value="C:membrane"/>
    <property type="evidence" value="ECO:0007669"/>
    <property type="project" value="UniProtKB-SubCell"/>
</dbReference>
<feature type="transmembrane region" description="Helical" evidence="6">
    <location>
        <begin position="147"/>
        <end position="167"/>
    </location>
</feature>
<evidence type="ECO:0000256" key="1">
    <source>
        <dbReference type="ARBA" id="ARBA00004141"/>
    </source>
</evidence>
<feature type="transmembrane region" description="Helical" evidence="6">
    <location>
        <begin position="12"/>
        <end position="38"/>
    </location>
</feature>
<gene>
    <name evidence="7" type="ORF">L196_06335</name>
</gene>
<dbReference type="PANTHER" id="PTHR21716">
    <property type="entry name" value="TRANSMEMBRANE PROTEIN"/>
    <property type="match status" value="1"/>
</dbReference>
<evidence type="ECO:0000256" key="2">
    <source>
        <dbReference type="ARBA" id="ARBA00009773"/>
    </source>
</evidence>
<comment type="caution">
    <text evidence="7">The sequence shown here is derived from an EMBL/GenBank/DDBJ whole genome shotgun (WGS) entry which is preliminary data.</text>
</comment>
<evidence type="ECO:0000256" key="4">
    <source>
        <dbReference type="ARBA" id="ARBA00022989"/>
    </source>
</evidence>
<keyword evidence="8" id="KW-1185">Reference proteome</keyword>
<dbReference type="EMBL" id="ASHL01000004">
    <property type="protein sequence ID" value="EPD13238.1"/>
    <property type="molecule type" value="Genomic_DNA"/>
</dbReference>
<comment type="subcellular location">
    <subcellularLocation>
        <location evidence="1">Membrane</location>
        <topology evidence="1">Multi-pass membrane protein</topology>
    </subcellularLocation>
</comment>
<feature type="transmembrane region" description="Helical" evidence="6">
    <location>
        <begin position="268"/>
        <end position="292"/>
    </location>
</feature>
<feature type="transmembrane region" description="Helical" evidence="6">
    <location>
        <begin position="312"/>
        <end position="333"/>
    </location>
</feature>
<organism evidence="7 8">
    <name type="scientific">Cycloclasticus pugetii</name>
    <dbReference type="NCBI Taxonomy" id="34068"/>
    <lineage>
        <taxon>Bacteria</taxon>
        <taxon>Pseudomonadati</taxon>
        <taxon>Pseudomonadota</taxon>
        <taxon>Gammaproteobacteria</taxon>
        <taxon>Thiotrichales</taxon>
        <taxon>Piscirickettsiaceae</taxon>
        <taxon>Cycloclasticus</taxon>
    </lineage>
</organism>
<evidence type="ECO:0000313" key="7">
    <source>
        <dbReference type="EMBL" id="EPD13238.1"/>
    </source>
</evidence>
<accession>A0AB33Z2G9</accession>
<dbReference type="PANTHER" id="PTHR21716:SF64">
    <property type="entry name" value="AI-2 TRANSPORT PROTEIN TQSA"/>
    <property type="match status" value="1"/>
</dbReference>
<feature type="transmembrane region" description="Helical" evidence="6">
    <location>
        <begin position="59"/>
        <end position="79"/>
    </location>
</feature>
<keyword evidence="5 6" id="KW-0472">Membrane</keyword>
<evidence type="ECO:0000256" key="5">
    <source>
        <dbReference type="ARBA" id="ARBA00023136"/>
    </source>
</evidence>
<dbReference type="RefSeq" id="WP_016390368.1">
    <property type="nucleotide sequence ID" value="NZ_KE646807.1"/>
</dbReference>
<dbReference type="Pfam" id="PF01594">
    <property type="entry name" value="AI-2E_transport"/>
    <property type="match status" value="1"/>
</dbReference>
<feature type="transmembrane region" description="Helical" evidence="6">
    <location>
        <begin position="216"/>
        <end position="237"/>
    </location>
</feature>
<evidence type="ECO:0000256" key="6">
    <source>
        <dbReference type="SAM" id="Phobius"/>
    </source>
</evidence>